<evidence type="ECO:0000313" key="7">
    <source>
        <dbReference type="Proteomes" id="UP000012174"/>
    </source>
</evidence>
<dbReference type="PANTHER" id="PTHR35042">
    <property type="entry name" value="ANTHRONE OXYGENASE ENCC"/>
    <property type="match status" value="1"/>
</dbReference>
<dbReference type="Proteomes" id="UP000012174">
    <property type="component" value="Unassembled WGS sequence"/>
</dbReference>
<reference evidence="7" key="1">
    <citation type="journal article" date="2013" name="Genome Announc.">
        <title>Draft genome sequence of the grapevine dieback fungus Eutypa lata UCR-EL1.</title>
        <authorList>
            <person name="Blanco-Ulate B."/>
            <person name="Rolshausen P.E."/>
            <person name="Cantu D."/>
        </authorList>
    </citation>
    <scope>NUCLEOTIDE SEQUENCE [LARGE SCALE GENOMIC DNA]</scope>
    <source>
        <strain evidence="7">UCR-EL1</strain>
    </source>
</reference>
<keyword evidence="2" id="KW-0812">Transmembrane</keyword>
<proteinExistence type="inferred from homology"/>
<accession>M7TBK3</accession>
<dbReference type="GO" id="GO:0016020">
    <property type="term" value="C:membrane"/>
    <property type="evidence" value="ECO:0007669"/>
    <property type="project" value="UniProtKB-SubCell"/>
</dbReference>
<evidence type="ECO:0000313" key="6">
    <source>
        <dbReference type="EMBL" id="EMR67266.1"/>
    </source>
</evidence>
<evidence type="ECO:0000256" key="2">
    <source>
        <dbReference type="ARBA" id="ARBA00022692"/>
    </source>
</evidence>
<dbReference type="eggNOG" id="ENOG502SP36">
    <property type="taxonomic scope" value="Eukaryota"/>
</dbReference>
<dbReference type="InterPro" id="IPR013901">
    <property type="entry name" value="Anthrone_oxy"/>
</dbReference>
<dbReference type="Pfam" id="PF08592">
    <property type="entry name" value="Anthrone_oxy"/>
    <property type="match status" value="1"/>
</dbReference>
<dbReference type="KEGG" id="ela:UCREL1_5736"/>
<evidence type="ECO:0000256" key="1">
    <source>
        <dbReference type="ARBA" id="ARBA00004141"/>
    </source>
</evidence>
<dbReference type="OMA" id="NMQPLND"/>
<keyword evidence="4" id="KW-0472">Membrane</keyword>
<keyword evidence="7" id="KW-1185">Reference proteome</keyword>
<sequence length="179" mass="19295">MPISPEVVLGTTVALSFTLLGNAITQSFMGVPALLVDFPSPSSPDHAARARLVGRQWPVFWKVGNVFFRPISTFGIFGYGYVSWAAAAQGSSGGNLGDWRIYAVSSLCHLITVVHSAVNMQPINAQIDALREPKGGVDPAKAEKLLRRWIKGNTVRLITPVVAGSLALWQILKGHGKLY</sequence>
<keyword evidence="3" id="KW-1133">Transmembrane helix</keyword>
<evidence type="ECO:0000256" key="4">
    <source>
        <dbReference type="ARBA" id="ARBA00023136"/>
    </source>
</evidence>
<dbReference type="HOGENOM" id="CLU_1503429_0_0_1"/>
<comment type="subcellular location">
    <subcellularLocation>
        <location evidence="1">Membrane</location>
        <topology evidence="1">Multi-pass membrane protein</topology>
    </subcellularLocation>
</comment>
<dbReference type="AlphaFoldDB" id="M7TBK3"/>
<comment type="similarity">
    <text evidence="5">Belongs to the anthrone oxygenase family.</text>
</comment>
<organism evidence="6 7">
    <name type="scientific">Eutypa lata (strain UCR-EL1)</name>
    <name type="common">Grapevine dieback disease fungus</name>
    <name type="synonym">Eutypa armeniacae</name>
    <dbReference type="NCBI Taxonomy" id="1287681"/>
    <lineage>
        <taxon>Eukaryota</taxon>
        <taxon>Fungi</taxon>
        <taxon>Dikarya</taxon>
        <taxon>Ascomycota</taxon>
        <taxon>Pezizomycotina</taxon>
        <taxon>Sordariomycetes</taxon>
        <taxon>Xylariomycetidae</taxon>
        <taxon>Xylariales</taxon>
        <taxon>Diatrypaceae</taxon>
        <taxon>Eutypa</taxon>
    </lineage>
</organism>
<protein>
    <submittedName>
        <fullName evidence="6">Uncharacterized protein</fullName>
    </submittedName>
</protein>
<dbReference type="PANTHER" id="PTHR35042:SF1">
    <property type="entry name" value="DUF1772-DOMAIN-CONTAINING PROTEIN"/>
    <property type="match status" value="1"/>
</dbReference>
<dbReference type="OrthoDB" id="3750842at2759"/>
<dbReference type="EMBL" id="KB706475">
    <property type="protein sequence ID" value="EMR67266.1"/>
    <property type="molecule type" value="Genomic_DNA"/>
</dbReference>
<name>M7TBK3_EUTLA</name>
<evidence type="ECO:0000256" key="5">
    <source>
        <dbReference type="ARBA" id="ARBA00034313"/>
    </source>
</evidence>
<gene>
    <name evidence="6" type="ORF">UCREL1_5736</name>
</gene>
<evidence type="ECO:0000256" key="3">
    <source>
        <dbReference type="ARBA" id="ARBA00022989"/>
    </source>
</evidence>